<protein>
    <recommendedName>
        <fullName evidence="2">Retroviral polymerase SH3-like domain-containing protein</fullName>
    </recommendedName>
</protein>
<reference evidence="4" key="1">
    <citation type="journal article" date="2019" name="Gigascience">
        <title>De novo genome assembly of the endangered Acer yangbiense, a plant species with extremely small populations endemic to Yunnan Province, China.</title>
        <authorList>
            <person name="Yang J."/>
            <person name="Wariss H.M."/>
            <person name="Tao L."/>
            <person name="Zhang R."/>
            <person name="Yun Q."/>
            <person name="Hollingsworth P."/>
            <person name="Dao Z."/>
            <person name="Luo G."/>
            <person name="Guo H."/>
            <person name="Ma Y."/>
            <person name="Sun W."/>
        </authorList>
    </citation>
    <scope>NUCLEOTIDE SEQUENCE [LARGE SCALE GENOMIC DNA]</scope>
    <source>
        <strain evidence="4">cv. Malutang</strain>
    </source>
</reference>
<feature type="region of interest" description="Disordered" evidence="1">
    <location>
        <begin position="199"/>
        <end position="439"/>
    </location>
</feature>
<comment type="caution">
    <text evidence="3">The sequence shown here is derived from an EMBL/GenBank/DDBJ whole genome shotgun (WGS) entry which is preliminary data.</text>
</comment>
<dbReference type="EMBL" id="VAHF01000001">
    <property type="protein sequence ID" value="TXG74313.1"/>
    <property type="molecule type" value="Genomic_DNA"/>
</dbReference>
<dbReference type="Pfam" id="PF25597">
    <property type="entry name" value="SH3_retrovirus"/>
    <property type="match status" value="1"/>
</dbReference>
<proteinExistence type="predicted"/>
<dbReference type="InterPro" id="IPR057670">
    <property type="entry name" value="SH3_retrovirus"/>
</dbReference>
<dbReference type="PANTHER" id="PTHR42648:SF18">
    <property type="entry name" value="RETROTRANSPOSON, UNCLASSIFIED-LIKE PROTEIN"/>
    <property type="match status" value="1"/>
</dbReference>
<feature type="compositionally biased region" description="Basic and acidic residues" evidence="1">
    <location>
        <begin position="236"/>
        <end position="414"/>
    </location>
</feature>
<organism evidence="3 4">
    <name type="scientific">Acer yangbiense</name>
    <dbReference type="NCBI Taxonomy" id="1000413"/>
    <lineage>
        <taxon>Eukaryota</taxon>
        <taxon>Viridiplantae</taxon>
        <taxon>Streptophyta</taxon>
        <taxon>Embryophyta</taxon>
        <taxon>Tracheophyta</taxon>
        <taxon>Spermatophyta</taxon>
        <taxon>Magnoliopsida</taxon>
        <taxon>eudicotyledons</taxon>
        <taxon>Gunneridae</taxon>
        <taxon>Pentapetalae</taxon>
        <taxon>rosids</taxon>
        <taxon>malvids</taxon>
        <taxon>Sapindales</taxon>
        <taxon>Sapindaceae</taxon>
        <taxon>Hippocastanoideae</taxon>
        <taxon>Acereae</taxon>
        <taxon>Acer</taxon>
    </lineage>
</organism>
<dbReference type="OrthoDB" id="6776856at2759"/>
<evidence type="ECO:0000259" key="2">
    <source>
        <dbReference type="Pfam" id="PF25597"/>
    </source>
</evidence>
<sequence>MPKSFWAEAVLCAVYLLNRCPTKSLDTKTPQEAWSSHKPSVSHLRVFGSIAYIKVPEARRTKLEDKGEKCILVGYGDRTMGYRLYNPITKKVIFSRDVIFEENESWNWDQTKASRSAELISEEETREVATEPQIPRDQQTPQRGSSSPQRYDAPLLIERDFSDMMPRGTRSLEDLYENTEQVEEDITLYCLLMTSDPGAQDKESKWGHEKFEGNKGGFRRGNKESSFRPTGNGKALETHPKQSDRREEKSSRRHDNVENSREDNNRKEEKRSRRQDTDEFEHGSIEDHDRREEKRLRRHTDGEFELRSRGDQHWREENRSRRHGDEGEFERRPKEAHDRREEKRSTRRTDGEFELRSGGDQHRREENRPRRHGDEGGFERKPREDHNRREEKRPTRRDSESYVREDRDRRRENKWSTQRGDSSSSRHRERDDHRHQSNR</sequence>
<dbReference type="PANTHER" id="PTHR42648">
    <property type="entry name" value="TRANSPOSASE, PUTATIVE-RELATED"/>
    <property type="match status" value="1"/>
</dbReference>
<feature type="compositionally biased region" description="Polar residues" evidence="1">
    <location>
        <begin position="136"/>
        <end position="149"/>
    </location>
</feature>
<dbReference type="AlphaFoldDB" id="A0A5C7IYM0"/>
<accession>A0A5C7IYM0</accession>
<evidence type="ECO:0000313" key="4">
    <source>
        <dbReference type="Proteomes" id="UP000323000"/>
    </source>
</evidence>
<dbReference type="Proteomes" id="UP000323000">
    <property type="component" value="Chromosome 1"/>
</dbReference>
<dbReference type="SUPFAM" id="SSF53098">
    <property type="entry name" value="Ribonuclease H-like"/>
    <property type="match status" value="1"/>
</dbReference>
<feature type="compositionally biased region" description="Basic and acidic residues" evidence="1">
    <location>
        <begin position="424"/>
        <end position="439"/>
    </location>
</feature>
<evidence type="ECO:0000313" key="3">
    <source>
        <dbReference type="EMBL" id="TXG74313.1"/>
    </source>
</evidence>
<name>A0A5C7IYM0_9ROSI</name>
<feature type="region of interest" description="Disordered" evidence="1">
    <location>
        <begin position="111"/>
        <end position="153"/>
    </location>
</feature>
<keyword evidence="4" id="KW-1185">Reference proteome</keyword>
<dbReference type="InterPro" id="IPR039537">
    <property type="entry name" value="Retrotran_Ty1/copia-like"/>
</dbReference>
<evidence type="ECO:0000256" key="1">
    <source>
        <dbReference type="SAM" id="MobiDB-lite"/>
    </source>
</evidence>
<feature type="domain" description="Retroviral polymerase SH3-like" evidence="2">
    <location>
        <begin position="49"/>
        <end position="112"/>
    </location>
</feature>
<dbReference type="InterPro" id="IPR012337">
    <property type="entry name" value="RNaseH-like_sf"/>
</dbReference>
<gene>
    <name evidence="3" type="ORF">EZV62_002892</name>
</gene>
<feature type="compositionally biased region" description="Basic and acidic residues" evidence="1">
    <location>
        <begin position="199"/>
        <end position="213"/>
    </location>
</feature>